<dbReference type="Gene3D" id="2.115.10.20">
    <property type="entry name" value="Glycosyl hydrolase domain, family 43"/>
    <property type="match status" value="1"/>
</dbReference>
<sequence length="405" mass="44524">MPAPFEVDAPGTGVTLGALLARPALVPESLLADNMPDPYVLRLSDTSPGGPETQGLWLIATSSNRPYAFRLYRWHGERARFEAVIKEGRHLAVFNEGQLPAWWNQGEPVPTEPDLPEDLLLARWAPEIFEIGELLVLFYTARDRQGVLRSAYATSRSIEGPWTDHGPLDVNPRVKELVPDYPGGPAGENPVLGTIDGTLVRIEDGTGRERLALVVKVDGNALRWVDPITGQPRAVPTPLVAREFTLGPDGTLQFVGASNTLLTDGPQHGGLVEGQFFVQENGQRYVIYSAGFFGNHEYRTYVGKLDDVLHGQVRDERLLMDSESPALGGAWNGPGHPSLVKEGEGLYALYLHAWRNGTDYCAHGEARKVLRFHLSFRDEQGLPCEPFVVEDRQASRGAPRIIEAA</sequence>
<protein>
    <submittedName>
        <fullName evidence="1">Family 43 glycosylhydrolase</fullName>
    </submittedName>
</protein>
<proteinExistence type="predicted"/>
<dbReference type="Proteomes" id="UP001611383">
    <property type="component" value="Chromosome"/>
</dbReference>
<keyword evidence="2" id="KW-1185">Reference proteome</keyword>
<organism evidence="1 2">
    <name type="scientific">Archangium minus</name>
    <dbReference type="NCBI Taxonomy" id="83450"/>
    <lineage>
        <taxon>Bacteria</taxon>
        <taxon>Pseudomonadati</taxon>
        <taxon>Myxococcota</taxon>
        <taxon>Myxococcia</taxon>
        <taxon>Myxococcales</taxon>
        <taxon>Cystobacterineae</taxon>
        <taxon>Archangiaceae</taxon>
        <taxon>Archangium</taxon>
    </lineage>
</organism>
<evidence type="ECO:0000313" key="2">
    <source>
        <dbReference type="Proteomes" id="UP001611383"/>
    </source>
</evidence>
<dbReference type="EMBL" id="CP043494">
    <property type="protein sequence ID" value="WNG52386.1"/>
    <property type="molecule type" value="Genomic_DNA"/>
</dbReference>
<dbReference type="InterPro" id="IPR023296">
    <property type="entry name" value="Glyco_hydro_beta-prop_sf"/>
</dbReference>
<reference evidence="1 2" key="1">
    <citation type="submission" date="2019-08" db="EMBL/GenBank/DDBJ databases">
        <title>Archangium and Cystobacter genomes.</title>
        <authorList>
            <person name="Chen I.-C.K."/>
            <person name="Wielgoss S."/>
        </authorList>
    </citation>
    <scope>NUCLEOTIDE SEQUENCE [LARGE SCALE GENOMIC DNA]</scope>
    <source>
        <strain evidence="1 2">Cbm 6</strain>
    </source>
</reference>
<gene>
    <name evidence="1" type="ORF">F0U60_14420</name>
</gene>
<accession>A0ABY9XAG8</accession>
<name>A0ABY9XAG8_9BACT</name>
<evidence type="ECO:0000313" key="1">
    <source>
        <dbReference type="EMBL" id="WNG52386.1"/>
    </source>
</evidence>
<dbReference type="SUPFAM" id="SSF75005">
    <property type="entry name" value="Arabinanase/levansucrase/invertase"/>
    <property type="match status" value="1"/>
</dbReference>